<proteinExistence type="predicted"/>
<dbReference type="VEuPathDB" id="FungiDB:SAPIO_CDS6740"/>
<sequence>MADFSRYGGVSDEWPAIEASLPQPSQANSLLESRRLVNATRENLAAEGMKTLGPQVRTRDFAIPTRDGETIEGRTYRPVSIDEDKVLPLYIHLHGGGYLFGTLASEDGICSCIAIGAQVIVLNLNYRHTPEYVYPTAWDDAEDALEWVHKNIKELGTDSQQILIGGISAGAHISASLVLQQKLGKAAVSCPQLRGQILMIPCVVNMYCYEPQLKKLKDPSVSSYEECKDAPILPIDRCKTFTDLLKIENPQVYDLKLNPGNATLDQVKGLPPTVFGIAGRDPLRDEGLLYAKLLTDAGVPTDINVFKGLPHGFRRYGANLSAAARWDKVMEDGIKWVLSNPSGSYEFEVKE</sequence>
<name>A0A084G353_PSEDA</name>
<evidence type="ECO:0000313" key="3">
    <source>
        <dbReference type="EMBL" id="KEZ41765.1"/>
    </source>
</evidence>
<gene>
    <name evidence="3" type="ORF">SAPIO_CDS6740</name>
</gene>
<dbReference type="PANTHER" id="PTHR48081:SF8">
    <property type="entry name" value="ALPHA_BETA HYDROLASE FOLD-3 DOMAIN-CONTAINING PROTEIN-RELATED"/>
    <property type="match status" value="1"/>
</dbReference>
<dbReference type="Gene3D" id="3.40.50.1820">
    <property type="entry name" value="alpha/beta hydrolase"/>
    <property type="match status" value="1"/>
</dbReference>
<dbReference type="RefSeq" id="XP_016641564.1">
    <property type="nucleotide sequence ID" value="XM_016788765.1"/>
</dbReference>
<dbReference type="InterPro" id="IPR029058">
    <property type="entry name" value="AB_hydrolase_fold"/>
</dbReference>
<dbReference type="EMBL" id="JOWA01000107">
    <property type="protein sequence ID" value="KEZ41765.1"/>
    <property type="molecule type" value="Genomic_DNA"/>
</dbReference>
<dbReference type="KEGG" id="sapo:SAPIO_CDS6740"/>
<accession>A0A084G353</accession>
<dbReference type="HOGENOM" id="CLU_012494_6_3_1"/>
<comment type="caution">
    <text evidence="3">The sequence shown here is derived from an EMBL/GenBank/DDBJ whole genome shotgun (WGS) entry which is preliminary data.</text>
</comment>
<dbReference type="InterPro" id="IPR050300">
    <property type="entry name" value="GDXG_lipolytic_enzyme"/>
</dbReference>
<dbReference type="Proteomes" id="UP000028545">
    <property type="component" value="Unassembled WGS sequence"/>
</dbReference>
<feature type="domain" description="Alpha/beta hydrolase fold-3" evidence="2">
    <location>
        <begin position="91"/>
        <end position="313"/>
    </location>
</feature>
<keyword evidence="4" id="KW-1185">Reference proteome</keyword>
<dbReference type="SUPFAM" id="SSF53474">
    <property type="entry name" value="alpha/beta-Hydrolases"/>
    <property type="match status" value="1"/>
</dbReference>
<dbReference type="GeneID" id="27725812"/>
<dbReference type="GO" id="GO:0016787">
    <property type="term" value="F:hydrolase activity"/>
    <property type="evidence" value="ECO:0007669"/>
    <property type="project" value="UniProtKB-KW"/>
</dbReference>
<reference evidence="3 4" key="1">
    <citation type="journal article" date="2014" name="Genome Announc.">
        <title>Draft genome sequence of the pathogenic fungus Scedosporium apiospermum.</title>
        <authorList>
            <person name="Vandeputte P."/>
            <person name="Ghamrawi S."/>
            <person name="Rechenmann M."/>
            <person name="Iltis A."/>
            <person name="Giraud S."/>
            <person name="Fleury M."/>
            <person name="Thornton C."/>
            <person name="Delhaes L."/>
            <person name="Meyer W."/>
            <person name="Papon N."/>
            <person name="Bouchara J.P."/>
        </authorList>
    </citation>
    <scope>NUCLEOTIDE SEQUENCE [LARGE SCALE GENOMIC DNA]</scope>
    <source>
        <strain evidence="3 4">IHEM 14462</strain>
    </source>
</reference>
<protein>
    <recommendedName>
        <fullName evidence="2">Alpha/beta hydrolase fold-3 domain-containing protein</fullName>
    </recommendedName>
</protein>
<evidence type="ECO:0000313" key="4">
    <source>
        <dbReference type="Proteomes" id="UP000028545"/>
    </source>
</evidence>
<organism evidence="3 4">
    <name type="scientific">Pseudallescheria apiosperma</name>
    <name type="common">Scedosporium apiospermum</name>
    <dbReference type="NCBI Taxonomy" id="563466"/>
    <lineage>
        <taxon>Eukaryota</taxon>
        <taxon>Fungi</taxon>
        <taxon>Dikarya</taxon>
        <taxon>Ascomycota</taxon>
        <taxon>Pezizomycotina</taxon>
        <taxon>Sordariomycetes</taxon>
        <taxon>Hypocreomycetidae</taxon>
        <taxon>Microascales</taxon>
        <taxon>Microascaceae</taxon>
        <taxon>Scedosporium</taxon>
    </lineage>
</organism>
<evidence type="ECO:0000256" key="1">
    <source>
        <dbReference type="ARBA" id="ARBA00022801"/>
    </source>
</evidence>
<dbReference type="InterPro" id="IPR013094">
    <property type="entry name" value="AB_hydrolase_3"/>
</dbReference>
<dbReference type="Pfam" id="PF07859">
    <property type="entry name" value="Abhydrolase_3"/>
    <property type="match status" value="1"/>
</dbReference>
<dbReference type="PANTHER" id="PTHR48081">
    <property type="entry name" value="AB HYDROLASE SUPERFAMILY PROTEIN C4A8.06C"/>
    <property type="match status" value="1"/>
</dbReference>
<evidence type="ECO:0000259" key="2">
    <source>
        <dbReference type="Pfam" id="PF07859"/>
    </source>
</evidence>
<dbReference type="OMA" id="HTFPTAW"/>
<keyword evidence="1" id="KW-0378">Hydrolase</keyword>
<dbReference type="OrthoDB" id="408631at2759"/>
<dbReference type="AlphaFoldDB" id="A0A084G353"/>